<evidence type="ECO:0000256" key="1">
    <source>
        <dbReference type="SAM" id="MobiDB-lite"/>
    </source>
</evidence>
<evidence type="ECO:0000313" key="4">
    <source>
        <dbReference type="Proteomes" id="UP000813461"/>
    </source>
</evidence>
<sequence length="177" mass="19283">MPPSPPTPCPVREPAPEPFHGISSRITNDSPAVSEGDQARLDMHPHNPPSSFNPRPPIHRGTLHQGLCSVFQEARDHPSRERPSSNVVRLQAVRALIVANLILLLVVIAMPLFIVSELQCQSFVVACVVVLLSFWRLDRGKEEKYAGCVVCMGTAIVASSDGFTLASWPAMIRALGM</sequence>
<dbReference type="Proteomes" id="UP000813461">
    <property type="component" value="Unassembled WGS sequence"/>
</dbReference>
<keyword evidence="2" id="KW-1133">Transmembrane helix</keyword>
<feature type="transmembrane region" description="Helical" evidence="2">
    <location>
        <begin position="145"/>
        <end position="168"/>
    </location>
</feature>
<proteinExistence type="predicted"/>
<evidence type="ECO:0000256" key="2">
    <source>
        <dbReference type="SAM" id="Phobius"/>
    </source>
</evidence>
<evidence type="ECO:0000313" key="3">
    <source>
        <dbReference type="EMBL" id="KAH7070829.1"/>
    </source>
</evidence>
<keyword evidence="2" id="KW-0472">Membrane</keyword>
<keyword evidence="4" id="KW-1185">Reference proteome</keyword>
<accession>A0A8K0QTU1</accession>
<feature type="transmembrane region" description="Helical" evidence="2">
    <location>
        <begin position="92"/>
        <end position="115"/>
    </location>
</feature>
<protein>
    <submittedName>
        <fullName evidence="3">Uncharacterized protein</fullName>
    </submittedName>
</protein>
<feature type="region of interest" description="Disordered" evidence="1">
    <location>
        <begin position="1"/>
        <end position="57"/>
    </location>
</feature>
<feature type="compositionally biased region" description="Pro residues" evidence="1">
    <location>
        <begin position="1"/>
        <end position="17"/>
    </location>
</feature>
<organism evidence="3 4">
    <name type="scientific">Paraphoma chrysanthemicola</name>
    <dbReference type="NCBI Taxonomy" id="798071"/>
    <lineage>
        <taxon>Eukaryota</taxon>
        <taxon>Fungi</taxon>
        <taxon>Dikarya</taxon>
        <taxon>Ascomycota</taxon>
        <taxon>Pezizomycotina</taxon>
        <taxon>Dothideomycetes</taxon>
        <taxon>Pleosporomycetidae</taxon>
        <taxon>Pleosporales</taxon>
        <taxon>Pleosporineae</taxon>
        <taxon>Phaeosphaeriaceae</taxon>
        <taxon>Paraphoma</taxon>
    </lineage>
</organism>
<feature type="transmembrane region" description="Helical" evidence="2">
    <location>
        <begin position="121"/>
        <end position="138"/>
    </location>
</feature>
<comment type="caution">
    <text evidence="3">The sequence shown here is derived from an EMBL/GenBank/DDBJ whole genome shotgun (WGS) entry which is preliminary data.</text>
</comment>
<dbReference type="EMBL" id="JAGMVJ010000026">
    <property type="protein sequence ID" value="KAH7070829.1"/>
    <property type="molecule type" value="Genomic_DNA"/>
</dbReference>
<reference evidence="3" key="1">
    <citation type="journal article" date="2021" name="Nat. Commun.">
        <title>Genetic determinants of endophytism in the Arabidopsis root mycobiome.</title>
        <authorList>
            <person name="Mesny F."/>
            <person name="Miyauchi S."/>
            <person name="Thiergart T."/>
            <person name="Pickel B."/>
            <person name="Atanasova L."/>
            <person name="Karlsson M."/>
            <person name="Huettel B."/>
            <person name="Barry K.W."/>
            <person name="Haridas S."/>
            <person name="Chen C."/>
            <person name="Bauer D."/>
            <person name="Andreopoulos W."/>
            <person name="Pangilinan J."/>
            <person name="LaButti K."/>
            <person name="Riley R."/>
            <person name="Lipzen A."/>
            <person name="Clum A."/>
            <person name="Drula E."/>
            <person name="Henrissat B."/>
            <person name="Kohler A."/>
            <person name="Grigoriev I.V."/>
            <person name="Martin F.M."/>
            <person name="Hacquard S."/>
        </authorList>
    </citation>
    <scope>NUCLEOTIDE SEQUENCE</scope>
    <source>
        <strain evidence="3">MPI-SDFR-AT-0120</strain>
    </source>
</reference>
<gene>
    <name evidence="3" type="ORF">FB567DRAFT_612807</name>
</gene>
<name>A0A8K0QTU1_9PLEO</name>
<dbReference type="AlphaFoldDB" id="A0A8K0QTU1"/>
<dbReference type="OrthoDB" id="10653280at2759"/>
<keyword evidence="2" id="KW-0812">Transmembrane</keyword>